<comment type="caution">
    <text evidence="2">The sequence shown here is derived from an EMBL/GenBank/DDBJ whole genome shotgun (WGS) entry which is preliminary data.</text>
</comment>
<dbReference type="Pfam" id="PF10116">
    <property type="entry name" value="Host_attach"/>
    <property type="match status" value="1"/>
</dbReference>
<feature type="region of interest" description="Disordered" evidence="1">
    <location>
        <begin position="54"/>
        <end position="87"/>
    </location>
</feature>
<dbReference type="AlphaFoldDB" id="A0A2M9FVF4"/>
<sequence>MPRPATAFTGAQEMKKTVTWILVADHQHARVFANDGPGRGIEAVDDIALDTHLERSGDLDPHDPDTGFSAKDGVHHGYEPRSDPHRKAGRRFLKDAVAALDAVERKHGFDRLILVAPPRALGELRQMLPETLKQRIIGELDQDLTKATAPELATHLEGVLAV</sequence>
<dbReference type="InterPro" id="IPR019291">
    <property type="entry name" value="Host_attachment_protein"/>
</dbReference>
<evidence type="ECO:0008006" key="4">
    <source>
        <dbReference type="Google" id="ProtNLM"/>
    </source>
</evidence>
<reference evidence="2 3" key="1">
    <citation type="submission" date="2017-11" db="EMBL/GenBank/DDBJ databases">
        <title>Draft genome sequence of Rhizobiales bacterium SY3-13.</title>
        <authorList>
            <person name="Sun C."/>
        </authorList>
    </citation>
    <scope>NUCLEOTIDE SEQUENCE [LARGE SCALE GENOMIC DNA]</scope>
    <source>
        <strain evidence="2 3">SY3-13</strain>
    </source>
</reference>
<organism evidence="2 3">
    <name type="scientific">Minwuia thermotolerans</name>
    <dbReference type="NCBI Taxonomy" id="2056226"/>
    <lineage>
        <taxon>Bacteria</taxon>
        <taxon>Pseudomonadati</taxon>
        <taxon>Pseudomonadota</taxon>
        <taxon>Alphaproteobacteria</taxon>
        <taxon>Minwuiales</taxon>
        <taxon>Minwuiaceae</taxon>
        <taxon>Minwuia</taxon>
    </lineage>
</organism>
<evidence type="ECO:0000256" key="1">
    <source>
        <dbReference type="SAM" id="MobiDB-lite"/>
    </source>
</evidence>
<gene>
    <name evidence="2" type="ORF">CVT23_21235</name>
</gene>
<evidence type="ECO:0000313" key="2">
    <source>
        <dbReference type="EMBL" id="PJK27451.1"/>
    </source>
</evidence>
<keyword evidence="3" id="KW-1185">Reference proteome</keyword>
<feature type="compositionally biased region" description="Basic and acidic residues" evidence="1">
    <location>
        <begin position="54"/>
        <end position="65"/>
    </location>
</feature>
<protein>
    <recommendedName>
        <fullName evidence="4">Host attachment protein</fullName>
    </recommendedName>
</protein>
<dbReference type="EMBL" id="PHIG01000063">
    <property type="protein sequence ID" value="PJK27451.1"/>
    <property type="molecule type" value="Genomic_DNA"/>
</dbReference>
<dbReference type="OrthoDB" id="9812459at2"/>
<feature type="compositionally biased region" description="Basic and acidic residues" evidence="1">
    <location>
        <begin position="72"/>
        <end position="86"/>
    </location>
</feature>
<evidence type="ECO:0000313" key="3">
    <source>
        <dbReference type="Proteomes" id="UP000229498"/>
    </source>
</evidence>
<name>A0A2M9FVF4_9PROT</name>
<dbReference type="Proteomes" id="UP000229498">
    <property type="component" value="Unassembled WGS sequence"/>
</dbReference>
<proteinExistence type="predicted"/>
<accession>A0A2M9FVF4</accession>